<evidence type="ECO:0000313" key="1">
    <source>
        <dbReference type="EMBL" id="JAD47003.1"/>
    </source>
</evidence>
<reference evidence="1" key="1">
    <citation type="submission" date="2014-09" db="EMBL/GenBank/DDBJ databases">
        <authorList>
            <person name="Magalhaes I.L.F."/>
            <person name="Oliveira U."/>
            <person name="Santos F.R."/>
            <person name="Vidigal T.H.D.A."/>
            <person name="Brescovit A.D."/>
            <person name="Santos A.J."/>
        </authorList>
    </citation>
    <scope>NUCLEOTIDE SEQUENCE</scope>
    <source>
        <tissue evidence="1">Shoot tissue taken approximately 20 cm above the soil surface</tissue>
    </source>
</reference>
<accession>A0A0A9AAM2</accession>
<organism evidence="1">
    <name type="scientific">Arundo donax</name>
    <name type="common">Giant reed</name>
    <name type="synonym">Donax arundinaceus</name>
    <dbReference type="NCBI Taxonomy" id="35708"/>
    <lineage>
        <taxon>Eukaryota</taxon>
        <taxon>Viridiplantae</taxon>
        <taxon>Streptophyta</taxon>
        <taxon>Embryophyta</taxon>
        <taxon>Tracheophyta</taxon>
        <taxon>Spermatophyta</taxon>
        <taxon>Magnoliopsida</taxon>
        <taxon>Liliopsida</taxon>
        <taxon>Poales</taxon>
        <taxon>Poaceae</taxon>
        <taxon>PACMAD clade</taxon>
        <taxon>Arundinoideae</taxon>
        <taxon>Arundineae</taxon>
        <taxon>Arundo</taxon>
    </lineage>
</organism>
<sequence>MLAPICFLLIELAMLAPICFLLS</sequence>
<name>A0A0A9AAM2_ARUDO</name>
<proteinExistence type="predicted"/>
<dbReference type="EMBL" id="GBRH01250892">
    <property type="protein sequence ID" value="JAD47003.1"/>
    <property type="molecule type" value="Transcribed_RNA"/>
</dbReference>
<reference evidence="1" key="2">
    <citation type="journal article" date="2015" name="Data Brief">
        <title>Shoot transcriptome of the giant reed, Arundo donax.</title>
        <authorList>
            <person name="Barrero R.A."/>
            <person name="Guerrero F.D."/>
            <person name="Moolhuijzen P."/>
            <person name="Goolsby J.A."/>
            <person name="Tidwell J."/>
            <person name="Bellgard S.E."/>
            <person name="Bellgard M.I."/>
        </authorList>
    </citation>
    <scope>NUCLEOTIDE SEQUENCE</scope>
    <source>
        <tissue evidence="1">Shoot tissue taken approximately 20 cm above the soil surface</tissue>
    </source>
</reference>
<dbReference type="AlphaFoldDB" id="A0A0A9AAM2"/>
<protein>
    <submittedName>
        <fullName evidence="1">Uncharacterized protein</fullName>
    </submittedName>
</protein>